<evidence type="ECO:0000313" key="2">
    <source>
        <dbReference type="EMBL" id="KYG71237.1"/>
    </source>
</evidence>
<sequence>MKKVIIMLLVVCSFHTLDAQQDSWDENFNNSSFIRNTTIESKDFIGSPFLLDNCVKGEIRFADGTVKSNVCINLDLYQKEVVLKLSESEENYGLSLRLDDVKEIQLESKPLKGTTSNRRFITVSEAQFAESPSEKLFVYEVFGPTDRLIAFSSCELLEPEVGGYSTRDRAEFKKGTDYYLMNEDSKYEFFNFSKRRLKKLLGESKYTRVVDLLESQNKSLKTPQDLAWAISNIEN</sequence>
<dbReference type="RefSeq" id="WP_157717738.1">
    <property type="nucleotide sequence ID" value="NZ_LRPC01000033.1"/>
</dbReference>
<name>A0A150WXN1_9BACT</name>
<protein>
    <recommendedName>
        <fullName evidence="4">YARHG domain-containing protein</fullName>
    </recommendedName>
</protein>
<dbReference type="Proteomes" id="UP000075606">
    <property type="component" value="Unassembled WGS sequence"/>
</dbReference>
<dbReference type="STRING" id="333140.AWW68_18690"/>
<evidence type="ECO:0000313" key="3">
    <source>
        <dbReference type="Proteomes" id="UP000075606"/>
    </source>
</evidence>
<dbReference type="AlphaFoldDB" id="A0A150WXN1"/>
<comment type="caution">
    <text evidence="2">The sequence shown here is derived from an EMBL/GenBank/DDBJ whole genome shotgun (WGS) entry which is preliminary data.</text>
</comment>
<feature type="signal peptide" evidence="1">
    <location>
        <begin position="1"/>
        <end position="19"/>
    </location>
</feature>
<evidence type="ECO:0008006" key="4">
    <source>
        <dbReference type="Google" id="ProtNLM"/>
    </source>
</evidence>
<accession>A0A150WXN1</accession>
<keyword evidence="3" id="KW-1185">Reference proteome</keyword>
<proteinExistence type="predicted"/>
<keyword evidence="1" id="KW-0732">Signal</keyword>
<gene>
    <name evidence="2" type="ORF">AWW68_18690</name>
</gene>
<reference evidence="2 3" key="1">
    <citation type="submission" date="2016-01" db="EMBL/GenBank/DDBJ databases">
        <title>Genome sequencing of Roseivirga spongicola UST030701-084.</title>
        <authorList>
            <person name="Selvaratnam C."/>
            <person name="Thevarajoo S."/>
            <person name="Goh K.M."/>
            <person name="Ee R."/>
            <person name="Chan K.-G."/>
            <person name="Chong C.S."/>
        </authorList>
    </citation>
    <scope>NUCLEOTIDE SEQUENCE [LARGE SCALE GENOMIC DNA]</scope>
    <source>
        <strain evidence="2 3">UST030701-084</strain>
    </source>
</reference>
<feature type="chain" id="PRO_5007573858" description="YARHG domain-containing protein" evidence="1">
    <location>
        <begin position="20"/>
        <end position="235"/>
    </location>
</feature>
<organism evidence="2 3">
    <name type="scientific">Roseivirga spongicola</name>
    <dbReference type="NCBI Taxonomy" id="333140"/>
    <lineage>
        <taxon>Bacteria</taxon>
        <taxon>Pseudomonadati</taxon>
        <taxon>Bacteroidota</taxon>
        <taxon>Cytophagia</taxon>
        <taxon>Cytophagales</taxon>
        <taxon>Roseivirgaceae</taxon>
        <taxon>Roseivirga</taxon>
    </lineage>
</organism>
<dbReference type="EMBL" id="LRPC01000033">
    <property type="protein sequence ID" value="KYG71237.1"/>
    <property type="molecule type" value="Genomic_DNA"/>
</dbReference>
<evidence type="ECO:0000256" key="1">
    <source>
        <dbReference type="SAM" id="SignalP"/>
    </source>
</evidence>